<organism evidence="6 7">
    <name type="scientific">Planobispora longispora</name>
    <dbReference type="NCBI Taxonomy" id="28887"/>
    <lineage>
        <taxon>Bacteria</taxon>
        <taxon>Bacillati</taxon>
        <taxon>Actinomycetota</taxon>
        <taxon>Actinomycetes</taxon>
        <taxon>Streptosporangiales</taxon>
        <taxon>Streptosporangiaceae</taxon>
        <taxon>Planobispora</taxon>
    </lineage>
</organism>
<dbReference type="InterPro" id="IPR025875">
    <property type="entry name" value="Leu-rich_rpt_4"/>
</dbReference>
<dbReference type="SUPFAM" id="SSF52540">
    <property type="entry name" value="P-loop containing nucleoside triphosphate hydrolases"/>
    <property type="match status" value="1"/>
</dbReference>
<dbReference type="GO" id="GO:0005524">
    <property type="term" value="F:ATP binding"/>
    <property type="evidence" value="ECO:0007669"/>
    <property type="project" value="UniProtKB-KW"/>
</dbReference>
<evidence type="ECO:0000256" key="3">
    <source>
        <dbReference type="ARBA" id="ARBA00022741"/>
    </source>
</evidence>
<gene>
    <name evidence="6" type="ORF">Plo01_56600</name>
</gene>
<dbReference type="AlphaFoldDB" id="A0A8J3W8V5"/>
<dbReference type="SUPFAM" id="SSF52058">
    <property type="entry name" value="L domain-like"/>
    <property type="match status" value="1"/>
</dbReference>
<dbReference type="Proteomes" id="UP000616724">
    <property type="component" value="Unassembled WGS sequence"/>
</dbReference>
<feature type="domain" description="NACHT" evidence="5">
    <location>
        <begin position="232"/>
        <end position="542"/>
    </location>
</feature>
<sequence>MAARGFTALGVKLNEARTALERRREDLTGLVTLNLCDFLWHRPVKAQLETLVTARVADLAGWLGDHRGVVVAEVCDTLEKADLSDPAVFKHDADPERFAAAVLAEHPAGGDLDPRSRHGYEIVLHHVVAECIRAALQTPEFSGRALTEILSRVPAAPEADEDAHFTKRYLEYVENNDVVRNSEPEIRLSAVYIQPSVAMRQPAAPRGTIPALEEPATKSARLPLRQVLDANRRILLRGEAGIGKSTALDWLTLNGPDGQVPFLVRLSSCDPGKLPTPEQLAAAMVPGIADFQPRGWAFRRLRSGRSILLVDGVDEVPSAYHEQVRIWLRGLLAECFLTRVVVTTRPYAVSAGWLDGLDFVTADLQPLTRPEAADLARRWHAAPLRHRHEERSADPPVAASWLERDEHLAELVTTPLLVTTLCELTRLDSGPAPVCRADLYERMTRALLRDRRAGLPEEVSEDLLESALEELADRLVSTGRSSLDRRAALDRVSRALPGTSRSEQVLDFLTQRCGLLHEPDSGRFGFRHGSLKEYFAARGIVRTGDMSLLSRNAHLDGWREIILMAAQIAPRAEREVLLNGLLRRCGRDRSATLVKSIVLMCSPWASDLSPEVRAGIERIVGELVPPRTTHAAGILAKAGTAVIDRLPPWDRTLPAKTAKAVVRTLGKVNSPQSLLRLATYAEDERALVQAELNYVWKGYDADAFAERVLTRRPHDRLPALVVRTPEQFAALTRLTGLPRLNVKEFALTELTPLLGHRDSLTHLGLDPRAGCPDLLHDVKRVERLNSLSVKVASFDSDLTFLHGLDGLRSLVLRELAPIRDYTPLPELRALTRIFLYDATGLDSWDHLPHAPRLRQLGLTGSPLTGDAAGVAARFPKLEVLILAEHPDLADVSPLAACHRLRILDLCGTGVEDLRPIAGLRRLEELHLDQCEQLTDLTPLAGLTGLKTLWIMELPQIVDLTPLASNPRLTVYISPGQRVSGRHLLPNRVKTPRGRLPIR</sequence>
<keyword evidence="2" id="KW-0677">Repeat</keyword>
<accession>A0A8J3W8V5</accession>
<dbReference type="Gene3D" id="3.80.10.10">
    <property type="entry name" value="Ribonuclease Inhibitor"/>
    <property type="match status" value="1"/>
</dbReference>
<dbReference type="Pfam" id="PF05729">
    <property type="entry name" value="NACHT"/>
    <property type="match status" value="1"/>
</dbReference>
<dbReference type="InterPro" id="IPR054547">
    <property type="entry name" value="NNH1"/>
</dbReference>
<dbReference type="InterPro" id="IPR027417">
    <property type="entry name" value="P-loop_NTPase"/>
</dbReference>
<keyword evidence="7" id="KW-1185">Reference proteome</keyword>
<protein>
    <submittedName>
        <fullName evidence="6">ATP-binding protein</fullName>
    </submittedName>
</protein>
<evidence type="ECO:0000256" key="4">
    <source>
        <dbReference type="ARBA" id="ARBA00022840"/>
    </source>
</evidence>
<keyword evidence="4 6" id="KW-0067">ATP-binding</keyword>
<dbReference type="InterPro" id="IPR007111">
    <property type="entry name" value="NACHT_NTPase"/>
</dbReference>
<dbReference type="Pfam" id="PF22733">
    <property type="entry name" value="NNH1"/>
    <property type="match status" value="1"/>
</dbReference>
<keyword evidence="3" id="KW-0547">Nucleotide-binding</keyword>
<reference evidence="6 7" key="1">
    <citation type="submission" date="2021-01" db="EMBL/GenBank/DDBJ databases">
        <title>Whole genome shotgun sequence of Planobispora longispora NBRC 13918.</title>
        <authorList>
            <person name="Komaki H."/>
            <person name="Tamura T."/>
        </authorList>
    </citation>
    <scope>NUCLEOTIDE SEQUENCE [LARGE SCALE GENOMIC DNA]</scope>
    <source>
        <strain evidence="6 7">NBRC 13918</strain>
    </source>
</reference>
<evidence type="ECO:0000256" key="1">
    <source>
        <dbReference type="ARBA" id="ARBA00022614"/>
    </source>
</evidence>
<dbReference type="Pfam" id="PF12799">
    <property type="entry name" value="LRR_4"/>
    <property type="match status" value="1"/>
</dbReference>
<evidence type="ECO:0000259" key="5">
    <source>
        <dbReference type="PROSITE" id="PS50837"/>
    </source>
</evidence>
<dbReference type="PANTHER" id="PTHR46844">
    <property type="entry name" value="SLR5058 PROTEIN"/>
    <property type="match status" value="1"/>
</dbReference>
<name>A0A8J3W8V5_9ACTN</name>
<dbReference type="EMBL" id="BOOH01000047">
    <property type="protein sequence ID" value="GIH79231.1"/>
    <property type="molecule type" value="Genomic_DNA"/>
</dbReference>
<dbReference type="PANTHER" id="PTHR46844:SF1">
    <property type="entry name" value="SLR5058 PROTEIN"/>
    <property type="match status" value="1"/>
</dbReference>
<evidence type="ECO:0000313" key="6">
    <source>
        <dbReference type="EMBL" id="GIH79231.1"/>
    </source>
</evidence>
<dbReference type="RefSeq" id="WP_203893708.1">
    <property type="nucleotide sequence ID" value="NZ_BOOH01000047.1"/>
</dbReference>
<dbReference type="InterPro" id="IPR032675">
    <property type="entry name" value="LRR_dom_sf"/>
</dbReference>
<comment type="caution">
    <text evidence="6">The sequence shown here is derived from an EMBL/GenBank/DDBJ whole genome shotgun (WGS) entry which is preliminary data.</text>
</comment>
<proteinExistence type="predicted"/>
<dbReference type="Gene3D" id="3.40.50.300">
    <property type="entry name" value="P-loop containing nucleotide triphosphate hydrolases"/>
    <property type="match status" value="1"/>
</dbReference>
<keyword evidence="1" id="KW-0433">Leucine-rich repeat</keyword>
<dbReference type="PROSITE" id="PS50837">
    <property type="entry name" value="NACHT"/>
    <property type="match status" value="1"/>
</dbReference>
<evidence type="ECO:0000256" key="2">
    <source>
        <dbReference type="ARBA" id="ARBA00022737"/>
    </source>
</evidence>
<evidence type="ECO:0000313" key="7">
    <source>
        <dbReference type="Proteomes" id="UP000616724"/>
    </source>
</evidence>